<dbReference type="PANTHER" id="PTHR45527:SF1">
    <property type="entry name" value="FATTY ACID SYNTHASE"/>
    <property type="match status" value="1"/>
</dbReference>
<dbReference type="Pfam" id="PF00501">
    <property type="entry name" value="AMP-binding"/>
    <property type="match status" value="1"/>
</dbReference>
<dbReference type="EMBL" id="JAAGMN010003494">
    <property type="protein sequence ID" value="NEE11366.1"/>
    <property type="molecule type" value="Genomic_DNA"/>
</dbReference>
<dbReference type="GO" id="GO:0031177">
    <property type="term" value="F:phosphopantetheine binding"/>
    <property type="evidence" value="ECO:0007669"/>
    <property type="project" value="TreeGrafter"/>
</dbReference>
<feature type="domain" description="AMP-dependent synthetase/ligase" evidence="1">
    <location>
        <begin position="4"/>
        <end position="103"/>
    </location>
</feature>
<organism evidence="2">
    <name type="scientific">Streptomyces sp. SID7499</name>
    <dbReference type="NCBI Taxonomy" id="2706086"/>
    <lineage>
        <taxon>Bacteria</taxon>
        <taxon>Bacillati</taxon>
        <taxon>Actinomycetota</taxon>
        <taxon>Actinomycetes</taxon>
        <taxon>Kitasatosporales</taxon>
        <taxon>Streptomycetaceae</taxon>
        <taxon>Streptomyces</taxon>
    </lineage>
</organism>
<dbReference type="GO" id="GO:0044550">
    <property type="term" value="P:secondary metabolite biosynthetic process"/>
    <property type="evidence" value="ECO:0007669"/>
    <property type="project" value="TreeGrafter"/>
</dbReference>
<dbReference type="GO" id="GO:0005737">
    <property type="term" value="C:cytoplasm"/>
    <property type="evidence" value="ECO:0007669"/>
    <property type="project" value="TreeGrafter"/>
</dbReference>
<accession>A0A6G3X0P8</accession>
<gene>
    <name evidence="2" type="ORF">G3M58_33530</name>
</gene>
<feature type="non-terminal residue" evidence="2">
    <location>
        <position position="106"/>
    </location>
</feature>
<name>A0A6G3X0P8_9ACTN</name>
<dbReference type="InterPro" id="IPR020459">
    <property type="entry name" value="AMP-binding"/>
</dbReference>
<comment type="caution">
    <text evidence="2">The sequence shown here is derived from an EMBL/GenBank/DDBJ whole genome shotgun (WGS) entry which is preliminary data.</text>
</comment>
<dbReference type="PANTHER" id="PTHR45527">
    <property type="entry name" value="NONRIBOSOMAL PEPTIDE SYNTHETASE"/>
    <property type="match status" value="1"/>
</dbReference>
<protein>
    <submittedName>
        <fullName evidence="2">AMP-binding protein</fullName>
    </submittedName>
</protein>
<evidence type="ECO:0000313" key="2">
    <source>
        <dbReference type="EMBL" id="NEE11366.1"/>
    </source>
</evidence>
<dbReference type="InterPro" id="IPR042099">
    <property type="entry name" value="ANL_N_sf"/>
</dbReference>
<proteinExistence type="predicted"/>
<sequence length="106" mass="11441">PAVAGHPEQLAYIMFTSGSTGRPKGVAITHRDLLAFALDGCFAADAHRRVLLHAPHAFDAVNYELWVPLLTGGQVVLAPPHDMDVTTLRRMLREHAVTGLHLTAGL</sequence>
<dbReference type="GO" id="GO:0043041">
    <property type="term" value="P:amino acid activation for nonribosomal peptide biosynthetic process"/>
    <property type="evidence" value="ECO:0007669"/>
    <property type="project" value="TreeGrafter"/>
</dbReference>
<dbReference type="AlphaFoldDB" id="A0A6G3X0P8"/>
<dbReference type="PROSITE" id="PS00455">
    <property type="entry name" value="AMP_BINDING"/>
    <property type="match status" value="1"/>
</dbReference>
<dbReference type="PRINTS" id="PR00154">
    <property type="entry name" value="AMPBINDING"/>
</dbReference>
<evidence type="ECO:0000259" key="1">
    <source>
        <dbReference type="Pfam" id="PF00501"/>
    </source>
</evidence>
<reference evidence="2" key="1">
    <citation type="submission" date="2020-01" db="EMBL/GenBank/DDBJ databases">
        <title>Insect and environment-associated Actinomycetes.</title>
        <authorList>
            <person name="Currrie C."/>
            <person name="Chevrette M."/>
            <person name="Carlson C."/>
            <person name="Stubbendieck R."/>
            <person name="Wendt-Pienkowski E."/>
        </authorList>
    </citation>
    <scope>NUCLEOTIDE SEQUENCE</scope>
    <source>
        <strain evidence="2">SID7499</strain>
    </source>
</reference>
<dbReference type="InterPro" id="IPR000873">
    <property type="entry name" value="AMP-dep_synth/lig_dom"/>
</dbReference>
<dbReference type="InterPro" id="IPR020845">
    <property type="entry name" value="AMP-binding_CS"/>
</dbReference>
<dbReference type="SUPFAM" id="SSF56801">
    <property type="entry name" value="Acetyl-CoA synthetase-like"/>
    <property type="match status" value="1"/>
</dbReference>
<dbReference type="Gene3D" id="3.40.50.12780">
    <property type="entry name" value="N-terminal domain of ligase-like"/>
    <property type="match status" value="1"/>
</dbReference>
<feature type="non-terminal residue" evidence="2">
    <location>
        <position position="1"/>
    </location>
</feature>